<name>A0A2A4FVU6_9SPHN</name>
<dbReference type="Gene3D" id="3.40.830.10">
    <property type="entry name" value="LigB-like"/>
    <property type="match status" value="1"/>
</dbReference>
<protein>
    <submittedName>
        <fullName evidence="2">Extradiol ring-cleavage dioxygenase</fullName>
    </submittedName>
</protein>
<accession>A0A2A4FVU6</accession>
<dbReference type="Proteomes" id="UP000218934">
    <property type="component" value="Unassembled WGS sequence"/>
</dbReference>
<evidence type="ECO:0000313" key="2">
    <source>
        <dbReference type="EMBL" id="PCE42569.1"/>
    </source>
</evidence>
<dbReference type="AlphaFoldDB" id="A0A2A4FVU6"/>
<evidence type="ECO:0000259" key="1">
    <source>
        <dbReference type="Pfam" id="PF02900"/>
    </source>
</evidence>
<dbReference type="OrthoDB" id="8673673at2"/>
<dbReference type="GO" id="GO:0008198">
    <property type="term" value="F:ferrous iron binding"/>
    <property type="evidence" value="ECO:0007669"/>
    <property type="project" value="InterPro"/>
</dbReference>
<feature type="domain" description="Extradiol ring-cleavage dioxygenase class III enzyme subunit B" evidence="1">
    <location>
        <begin position="68"/>
        <end position="302"/>
    </location>
</feature>
<dbReference type="KEGG" id="rdi:CMV14_06950"/>
<reference evidence="2 3" key="1">
    <citation type="submission" date="2017-09" db="EMBL/GenBank/DDBJ databases">
        <title>The Catabolism of 3,6-Dichlorosalicylic acid is Initiated by the Cytochrome P450 Monooxygenase DsmABC in Rhizorhabdus dicambivorans Ndbn-20.</title>
        <authorList>
            <person name="Na L."/>
        </authorList>
    </citation>
    <scope>NUCLEOTIDE SEQUENCE [LARGE SCALE GENOMIC DNA]</scope>
    <source>
        <strain evidence="2 3">Ndbn-20m</strain>
    </source>
</reference>
<dbReference type="InterPro" id="IPR004183">
    <property type="entry name" value="Xdiol_dOase_suB"/>
</dbReference>
<organism evidence="2 3">
    <name type="scientific">Rhizorhabdus dicambivorans</name>
    <dbReference type="NCBI Taxonomy" id="1850238"/>
    <lineage>
        <taxon>Bacteria</taxon>
        <taxon>Pseudomonadati</taxon>
        <taxon>Pseudomonadota</taxon>
        <taxon>Alphaproteobacteria</taxon>
        <taxon>Sphingomonadales</taxon>
        <taxon>Sphingomonadaceae</taxon>
        <taxon>Rhizorhabdus</taxon>
    </lineage>
</organism>
<gene>
    <name evidence="2" type="ORF">COO09_09130</name>
</gene>
<dbReference type="RefSeq" id="WP_066960664.1">
    <property type="nucleotide sequence ID" value="NZ_CP023449.1"/>
</dbReference>
<dbReference type="GO" id="GO:0016702">
    <property type="term" value="F:oxidoreductase activity, acting on single donors with incorporation of molecular oxygen, incorporation of two atoms of oxygen"/>
    <property type="evidence" value="ECO:0007669"/>
    <property type="project" value="UniProtKB-ARBA"/>
</dbReference>
<proteinExistence type="predicted"/>
<keyword evidence="2" id="KW-0223">Dioxygenase</keyword>
<sequence length="336" mass="36394">MANIVLGIGAAHSPLLTIDWEEWQRRAEADYENPELNMSDGRCLSYAQLASENGEPYAALATSEQFEQSAFRSQANLDRLADALEAADPDVVLVIGDDQGELFSLANMPAMSIYYGDEILTNDVWGRPDKPAWMSAMAKGYAMDRVHHFPAAPALAGKVIAGLIERHVDVSAAALVDDPVEAGFGHAFGFIAERLMRGRAVPILPVLLNTYFPPNVMRPCRAYHVGQMLREAIEQADDDLRVAVVASGGLSHFVVDEALDRLVLAGLRPGQEELLCTIPPEALRSGSSEILNWIMTAGAVGHLPLSWADYEPVRRTPAGTGVGLAFACWGAVSKER</sequence>
<evidence type="ECO:0000313" key="3">
    <source>
        <dbReference type="Proteomes" id="UP000218934"/>
    </source>
</evidence>
<dbReference type="SUPFAM" id="SSF53213">
    <property type="entry name" value="LigB-like"/>
    <property type="match status" value="1"/>
</dbReference>
<comment type="caution">
    <text evidence="2">The sequence shown here is derived from an EMBL/GenBank/DDBJ whole genome shotgun (WGS) entry which is preliminary data.</text>
</comment>
<keyword evidence="2" id="KW-0560">Oxidoreductase</keyword>
<dbReference type="EMBL" id="NWUF01000007">
    <property type="protein sequence ID" value="PCE42569.1"/>
    <property type="molecule type" value="Genomic_DNA"/>
</dbReference>
<dbReference type="Pfam" id="PF02900">
    <property type="entry name" value="LigB"/>
    <property type="match status" value="1"/>
</dbReference>
<keyword evidence="3" id="KW-1185">Reference proteome</keyword>